<name>A0A3M7SWD6_BRAPC</name>
<reference evidence="1 2" key="1">
    <citation type="journal article" date="2018" name="Sci. Rep.">
        <title>Genomic signatures of local adaptation to the degree of environmental predictability in rotifers.</title>
        <authorList>
            <person name="Franch-Gras L."/>
            <person name="Hahn C."/>
            <person name="Garcia-Roger E.M."/>
            <person name="Carmona M.J."/>
            <person name="Serra M."/>
            <person name="Gomez A."/>
        </authorList>
    </citation>
    <scope>NUCLEOTIDE SEQUENCE [LARGE SCALE GENOMIC DNA]</scope>
    <source>
        <strain evidence="1">HYR1</strain>
    </source>
</reference>
<dbReference type="EMBL" id="REGN01000670">
    <property type="protein sequence ID" value="RNA40134.1"/>
    <property type="molecule type" value="Genomic_DNA"/>
</dbReference>
<dbReference type="Proteomes" id="UP000276133">
    <property type="component" value="Unassembled WGS sequence"/>
</dbReference>
<dbReference type="AlphaFoldDB" id="A0A3M7SWD6"/>
<organism evidence="1 2">
    <name type="scientific">Brachionus plicatilis</name>
    <name type="common">Marine rotifer</name>
    <name type="synonym">Brachionus muelleri</name>
    <dbReference type="NCBI Taxonomy" id="10195"/>
    <lineage>
        <taxon>Eukaryota</taxon>
        <taxon>Metazoa</taxon>
        <taxon>Spiralia</taxon>
        <taxon>Gnathifera</taxon>
        <taxon>Rotifera</taxon>
        <taxon>Eurotatoria</taxon>
        <taxon>Monogononta</taxon>
        <taxon>Pseudotrocha</taxon>
        <taxon>Ploima</taxon>
        <taxon>Brachionidae</taxon>
        <taxon>Brachionus</taxon>
    </lineage>
</organism>
<evidence type="ECO:0000313" key="1">
    <source>
        <dbReference type="EMBL" id="RNA40134.1"/>
    </source>
</evidence>
<protein>
    <submittedName>
        <fullName evidence="1">Uncharacterized protein</fullName>
    </submittedName>
</protein>
<proteinExistence type="predicted"/>
<keyword evidence="2" id="KW-1185">Reference proteome</keyword>
<sequence>MFPFMQNKNLWSKKSNSDNAFKAGLLINNQLHVTKVFQVQNAEEKVEQVLKKDQSWSSAIHFFNDHILRKLSNKSFQIIVFPNKGLAENGTEVHQKI</sequence>
<evidence type="ECO:0000313" key="2">
    <source>
        <dbReference type="Proteomes" id="UP000276133"/>
    </source>
</evidence>
<gene>
    <name evidence="1" type="ORF">BpHYR1_044124</name>
</gene>
<comment type="caution">
    <text evidence="1">The sequence shown here is derived from an EMBL/GenBank/DDBJ whole genome shotgun (WGS) entry which is preliminary data.</text>
</comment>
<accession>A0A3M7SWD6</accession>